<keyword evidence="3" id="KW-1185">Reference proteome</keyword>
<evidence type="ECO:0000313" key="2">
    <source>
        <dbReference type="EMBL" id="QEL64420.1"/>
    </source>
</evidence>
<dbReference type="KEGG" id="otr:OTERR_09440"/>
<dbReference type="Pfam" id="PF01841">
    <property type="entry name" value="Transglut_core"/>
    <property type="match status" value="1"/>
</dbReference>
<dbReference type="AlphaFoldDB" id="A0A5C1E695"/>
<dbReference type="PANTHER" id="PTHR33490">
    <property type="entry name" value="BLR5614 PROTEIN-RELATED"/>
    <property type="match status" value="1"/>
</dbReference>
<proteinExistence type="predicted"/>
<reference evidence="2 3" key="1">
    <citation type="submission" date="2017-07" db="EMBL/GenBank/DDBJ databases">
        <title>Complete genome sequence of Oryzomicrobium terrae TPP412.</title>
        <authorList>
            <person name="Chiu L.-W."/>
            <person name="Lo K.-J."/>
            <person name="Tsai Y.-M."/>
            <person name="Lin S.-S."/>
            <person name="Kuo C.-H."/>
            <person name="Liu C.-T."/>
        </authorList>
    </citation>
    <scope>NUCLEOTIDE SEQUENCE [LARGE SCALE GENOMIC DNA]</scope>
    <source>
        <strain evidence="2 3">TPP412</strain>
    </source>
</reference>
<sequence length="228" mass="24714">MTDPTLAPYLAASPIIDADHPDIRRVARELAAGTDADGDATPLAVAQRCFEFVRDRIRHSWDYRNDADNPLTCTASDVLRQRTGYCYAKSHLLAALLRANGIPAALCYQRLTLVPGGERYCLHGLNAVHLPGHGWYRIDARGNKPGVEARFTPPLERLAFALDYPGEVDFPGLWAEPVAAVTEVLQGCASVAEAMERLPDAAVLPAAPLSLTLSLSLAQSRQPAFKDA</sequence>
<dbReference type="EMBL" id="CP022579">
    <property type="protein sequence ID" value="QEL64420.1"/>
    <property type="molecule type" value="Genomic_DNA"/>
</dbReference>
<feature type="domain" description="Transglutaminase-like" evidence="1">
    <location>
        <begin position="37"/>
        <end position="140"/>
    </location>
</feature>
<dbReference type="PANTHER" id="PTHR33490:SF3">
    <property type="entry name" value="CONSERVED INTEGRAL MEMBRANE PROTEIN"/>
    <property type="match status" value="1"/>
</dbReference>
<dbReference type="Proteomes" id="UP000323671">
    <property type="component" value="Chromosome"/>
</dbReference>
<dbReference type="Gene3D" id="3.10.620.30">
    <property type="match status" value="1"/>
</dbReference>
<organism evidence="2 3">
    <name type="scientific">Oryzomicrobium terrae</name>
    <dbReference type="NCBI Taxonomy" id="1735038"/>
    <lineage>
        <taxon>Bacteria</taxon>
        <taxon>Pseudomonadati</taxon>
        <taxon>Pseudomonadota</taxon>
        <taxon>Betaproteobacteria</taxon>
        <taxon>Rhodocyclales</taxon>
        <taxon>Rhodocyclaceae</taxon>
        <taxon>Oryzomicrobium</taxon>
    </lineage>
</organism>
<dbReference type="InterPro" id="IPR038765">
    <property type="entry name" value="Papain-like_cys_pep_sf"/>
</dbReference>
<evidence type="ECO:0000259" key="1">
    <source>
        <dbReference type="Pfam" id="PF01841"/>
    </source>
</evidence>
<evidence type="ECO:0000313" key="3">
    <source>
        <dbReference type="Proteomes" id="UP000323671"/>
    </source>
</evidence>
<dbReference type="RefSeq" id="WP_149425021.1">
    <property type="nucleotide sequence ID" value="NZ_CP022579.1"/>
</dbReference>
<dbReference type="InterPro" id="IPR002931">
    <property type="entry name" value="Transglutaminase-like"/>
</dbReference>
<dbReference type="SUPFAM" id="SSF54001">
    <property type="entry name" value="Cysteine proteinases"/>
    <property type="match status" value="1"/>
</dbReference>
<protein>
    <recommendedName>
        <fullName evidence="1">Transglutaminase-like domain-containing protein</fullName>
    </recommendedName>
</protein>
<gene>
    <name evidence="2" type="ORF">OTERR_09440</name>
</gene>
<name>A0A5C1E695_9RHOO</name>
<accession>A0A5C1E695</accession>